<reference evidence="1" key="1">
    <citation type="submission" date="2023-04" db="EMBL/GenBank/DDBJ databases">
        <title>Ambrosiozyma monospora NBRC 10751.</title>
        <authorList>
            <person name="Ichikawa N."/>
            <person name="Sato H."/>
            <person name="Tonouchi N."/>
        </authorList>
    </citation>
    <scope>NUCLEOTIDE SEQUENCE</scope>
    <source>
        <strain evidence="1">NBRC 10751</strain>
    </source>
</reference>
<organism evidence="1 2">
    <name type="scientific">Ambrosiozyma monospora</name>
    <name type="common">Yeast</name>
    <name type="synonym">Endomycopsis monosporus</name>
    <dbReference type="NCBI Taxonomy" id="43982"/>
    <lineage>
        <taxon>Eukaryota</taxon>
        <taxon>Fungi</taxon>
        <taxon>Dikarya</taxon>
        <taxon>Ascomycota</taxon>
        <taxon>Saccharomycotina</taxon>
        <taxon>Pichiomycetes</taxon>
        <taxon>Pichiales</taxon>
        <taxon>Pichiaceae</taxon>
        <taxon>Ambrosiozyma</taxon>
    </lineage>
</organism>
<gene>
    <name evidence="1" type="ORF">Amon02_000031400</name>
</gene>
<evidence type="ECO:0000313" key="1">
    <source>
        <dbReference type="EMBL" id="GME70735.1"/>
    </source>
</evidence>
<evidence type="ECO:0000313" key="2">
    <source>
        <dbReference type="Proteomes" id="UP001165064"/>
    </source>
</evidence>
<accession>A0ACB5SRI0</accession>
<dbReference type="EMBL" id="BSXS01000086">
    <property type="protein sequence ID" value="GME70735.1"/>
    <property type="molecule type" value="Genomic_DNA"/>
</dbReference>
<name>A0ACB5SRI0_AMBMO</name>
<keyword evidence="2" id="KW-1185">Reference proteome</keyword>
<sequence length="105" mass="11864">MAVSNSNPTETGFLYFINGNTKHSSYDTTIICSDNIQAQLLSMTRYDDLLNDVTCMVLKELDLRLYLNELGSSPFMDQFINFVTSKSVRLTSVFVQTNESGEMTQ</sequence>
<dbReference type="Proteomes" id="UP001165064">
    <property type="component" value="Unassembled WGS sequence"/>
</dbReference>
<proteinExistence type="predicted"/>
<protein>
    <submittedName>
        <fullName evidence="1">Unnamed protein product</fullName>
    </submittedName>
</protein>
<comment type="caution">
    <text evidence="1">The sequence shown here is derived from an EMBL/GenBank/DDBJ whole genome shotgun (WGS) entry which is preliminary data.</text>
</comment>